<dbReference type="GO" id="GO:0005524">
    <property type="term" value="F:ATP binding"/>
    <property type="evidence" value="ECO:0007669"/>
    <property type="project" value="UniProtKB-KW"/>
</dbReference>
<dbReference type="PROSITE" id="PS00211">
    <property type="entry name" value="ABC_TRANSPORTER_1"/>
    <property type="match status" value="1"/>
</dbReference>
<evidence type="ECO:0000256" key="4">
    <source>
        <dbReference type="ARBA" id="ARBA00022840"/>
    </source>
</evidence>
<evidence type="ECO:0000313" key="7">
    <source>
        <dbReference type="Proteomes" id="UP000636264"/>
    </source>
</evidence>
<dbReference type="Proteomes" id="UP000636264">
    <property type="component" value="Unassembled WGS sequence"/>
</dbReference>
<dbReference type="PROSITE" id="PS50893">
    <property type="entry name" value="ABC_TRANSPORTER_2"/>
    <property type="match status" value="1"/>
</dbReference>
<dbReference type="InterPro" id="IPR017871">
    <property type="entry name" value="ABC_transporter-like_CS"/>
</dbReference>
<evidence type="ECO:0000256" key="2">
    <source>
        <dbReference type="ARBA" id="ARBA00022448"/>
    </source>
</evidence>
<name>A0A916W786_9HYPH</name>
<sequence>MLRLEDLEVRVADTLLLGPISLELRENQVTCLIGPSGCGKTSVIKWMAGILPPEMKASGTLTLDGTPVERHDRFLSYQPQSDALFPWLTIGENVCLGLEVAGMSRGEAWAKAAPLFEPFGLKGTEHLFPRQLSGGMRQRAAFLRTIVQDSRYILLDEPFSALDAVTKIRMQEWLVSRLEADPRGVLMVTHDLHEASRIADRLLVMSSRPGRIMADLPINLPRGQRSETALADLREHLKTLLLEDET</sequence>
<keyword evidence="7" id="KW-1185">Reference proteome</keyword>
<accession>A0A916W786</accession>
<reference evidence="6" key="1">
    <citation type="journal article" date="2014" name="Int. J. Syst. Evol. Microbiol.">
        <title>Complete genome sequence of Corynebacterium casei LMG S-19264T (=DSM 44701T), isolated from a smear-ripened cheese.</title>
        <authorList>
            <consortium name="US DOE Joint Genome Institute (JGI-PGF)"/>
            <person name="Walter F."/>
            <person name="Albersmeier A."/>
            <person name="Kalinowski J."/>
            <person name="Ruckert C."/>
        </authorList>
    </citation>
    <scope>NUCLEOTIDE SEQUENCE</scope>
    <source>
        <strain evidence="6">CGMCC 1.15320</strain>
    </source>
</reference>
<reference evidence="6" key="2">
    <citation type="submission" date="2020-09" db="EMBL/GenBank/DDBJ databases">
        <authorList>
            <person name="Sun Q."/>
            <person name="Zhou Y."/>
        </authorList>
    </citation>
    <scope>NUCLEOTIDE SEQUENCE</scope>
    <source>
        <strain evidence="6">CGMCC 1.15320</strain>
    </source>
</reference>
<dbReference type="GO" id="GO:0016887">
    <property type="term" value="F:ATP hydrolysis activity"/>
    <property type="evidence" value="ECO:0007669"/>
    <property type="project" value="InterPro"/>
</dbReference>
<dbReference type="PANTHER" id="PTHR42788:SF13">
    <property type="entry name" value="ALIPHATIC SULFONATES IMPORT ATP-BINDING PROTEIN SSUB"/>
    <property type="match status" value="1"/>
</dbReference>
<gene>
    <name evidence="6" type="ORF">GCM10011385_28780</name>
</gene>
<keyword evidence="3" id="KW-0547">Nucleotide-binding</keyword>
<proteinExistence type="inferred from homology"/>
<dbReference type="AlphaFoldDB" id="A0A916W786"/>
<dbReference type="Gene3D" id="3.40.50.300">
    <property type="entry name" value="P-loop containing nucleotide triphosphate hydrolases"/>
    <property type="match status" value="1"/>
</dbReference>
<dbReference type="InterPro" id="IPR050166">
    <property type="entry name" value="ABC_transporter_ATP-bind"/>
</dbReference>
<evidence type="ECO:0000256" key="1">
    <source>
        <dbReference type="ARBA" id="ARBA00005417"/>
    </source>
</evidence>
<dbReference type="SUPFAM" id="SSF52540">
    <property type="entry name" value="P-loop containing nucleoside triphosphate hydrolases"/>
    <property type="match status" value="1"/>
</dbReference>
<comment type="caution">
    <text evidence="6">The sequence shown here is derived from an EMBL/GenBank/DDBJ whole genome shotgun (WGS) entry which is preliminary data.</text>
</comment>
<dbReference type="InterPro" id="IPR003593">
    <property type="entry name" value="AAA+_ATPase"/>
</dbReference>
<organism evidence="6 7">
    <name type="scientific">Nitratireductor aestuarii</name>
    <dbReference type="NCBI Taxonomy" id="1735103"/>
    <lineage>
        <taxon>Bacteria</taxon>
        <taxon>Pseudomonadati</taxon>
        <taxon>Pseudomonadota</taxon>
        <taxon>Alphaproteobacteria</taxon>
        <taxon>Hyphomicrobiales</taxon>
        <taxon>Phyllobacteriaceae</taxon>
        <taxon>Nitratireductor</taxon>
    </lineage>
</organism>
<dbReference type="InterPro" id="IPR027417">
    <property type="entry name" value="P-loop_NTPase"/>
</dbReference>
<dbReference type="EMBL" id="BMIF01000009">
    <property type="protein sequence ID" value="GGA73122.1"/>
    <property type="molecule type" value="Genomic_DNA"/>
</dbReference>
<evidence type="ECO:0000256" key="3">
    <source>
        <dbReference type="ARBA" id="ARBA00022741"/>
    </source>
</evidence>
<feature type="domain" description="ABC transporter" evidence="5">
    <location>
        <begin position="2"/>
        <end position="232"/>
    </location>
</feature>
<protein>
    <submittedName>
        <fullName evidence="6">ABC transporter ATP-binding protein</fullName>
    </submittedName>
</protein>
<comment type="similarity">
    <text evidence="1">Belongs to the ABC transporter superfamily.</text>
</comment>
<keyword evidence="4 6" id="KW-0067">ATP-binding</keyword>
<dbReference type="PANTHER" id="PTHR42788">
    <property type="entry name" value="TAURINE IMPORT ATP-BINDING PROTEIN-RELATED"/>
    <property type="match status" value="1"/>
</dbReference>
<dbReference type="Pfam" id="PF00005">
    <property type="entry name" value="ABC_tran"/>
    <property type="match status" value="1"/>
</dbReference>
<evidence type="ECO:0000313" key="6">
    <source>
        <dbReference type="EMBL" id="GGA73122.1"/>
    </source>
</evidence>
<dbReference type="InterPro" id="IPR003439">
    <property type="entry name" value="ABC_transporter-like_ATP-bd"/>
</dbReference>
<dbReference type="SMART" id="SM00382">
    <property type="entry name" value="AAA"/>
    <property type="match status" value="1"/>
</dbReference>
<dbReference type="RefSeq" id="WP_188721787.1">
    <property type="nucleotide sequence ID" value="NZ_BMIF01000009.1"/>
</dbReference>
<evidence type="ECO:0000259" key="5">
    <source>
        <dbReference type="PROSITE" id="PS50893"/>
    </source>
</evidence>
<keyword evidence="2" id="KW-0813">Transport</keyword>